<reference evidence="1 2" key="1">
    <citation type="journal article" date="2012" name="BMC Genomics">
        <title>Sequencing the genome of Marssonina brunnea reveals fungus-poplar co-evolution.</title>
        <authorList>
            <person name="Zhu S."/>
            <person name="Cao Y.-Z."/>
            <person name="Jiang C."/>
            <person name="Tan B.-Y."/>
            <person name="Wang Z."/>
            <person name="Feng S."/>
            <person name="Zhang L."/>
            <person name="Su X.-H."/>
            <person name="Brejova B."/>
            <person name="Vinar T."/>
            <person name="Xu M."/>
            <person name="Wang M.-X."/>
            <person name="Zhang S.-G."/>
            <person name="Huang M.-R."/>
            <person name="Wu R."/>
            <person name="Zhou Y."/>
        </authorList>
    </citation>
    <scope>NUCLEOTIDE SEQUENCE [LARGE SCALE GENOMIC DNA]</scope>
    <source>
        <strain evidence="1 2">MB_m1</strain>
    </source>
</reference>
<dbReference type="EMBL" id="JH921436">
    <property type="protein sequence ID" value="EKD17540.1"/>
    <property type="molecule type" value="Genomic_DNA"/>
</dbReference>
<dbReference type="Proteomes" id="UP000006753">
    <property type="component" value="Unassembled WGS sequence"/>
</dbReference>
<dbReference type="InParanoid" id="K1WIR8"/>
<dbReference type="OMA" id="ACHNLGA"/>
<evidence type="ECO:0000313" key="2">
    <source>
        <dbReference type="Proteomes" id="UP000006753"/>
    </source>
</evidence>
<name>K1WIR8_MARBU</name>
<dbReference type="OrthoDB" id="5379420at2759"/>
<dbReference type="SUPFAM" id="SSF81901">
    <property type="entry name" value="HCP-like"/>
    <property type="match status" value="1"/>
</dbReference>
<dbReference type="InterPro" id="IPR011990">
    <property type="entry name" value="TPR-like_helical_dom_sf"/>
</dbReference>
<dbReference type="RefSeq" id="XP_007292290.1">
    <property type="nucleotide sequence ID" value="XM_007292228.1"/>
</dbReference>
<gene>
    <name evidence="1" type="ORF">MBM_04401</name>
</gene>
<dbReference type="Gene3D" id="1.25.40.10">
    <property type="entry name" value="Tetratricopeptide repeat domain"/>
    <property type="match status" value="2"/>
</dbReference>
<organism evidence="1 2">
    <name type="scientific">Marssonina brunnea f. sp. multigermtubi (strain MB_m1)</name>
    <name type="common">Marssonina leaf spot fungus</name>
    <dbReference type="NCBI Taxonomy" id="1072389"/>
    <lineage>
        <taxon>Eukaryota</taxon>
        <taxon>Fungi</taxon>
        <taxon>Dikarya</taxon>
        <taxon>Ascomycota</taxon>
        <taxon>Pezizomycotina</taxon>
        <taxon>Leotiomycetes</taxon>
        <taxon>Helotiales</taxon>
        <taxon>Drepanopezizaceae</taxon>
        <taxon>Drepanopeziza</taxon>
    </lineage>
</organism>
<accession>K1WIR8</accession>
<keyword evidence="2" id="KW-1185">Reference proteome</keyword>
<dbReference type="eggNOG" id="ENOG502R8TH">
    <property type="taxonomic scope" value="Eukaryota"/>
</dbReference>
<sequence>MYKVRPAATLASLRKARIAAPEVERICKSIISRRLHVYPPKKAAARSPRVAAKERAANGTSRTVRVKKSYGAEECLPPLALLNSAHKSGALGVTPEQALDFLRGWQERAAASGLGWEQELCSKHSITPSTVVLLARIVGKCEGKGQKLFGKELMYAASAMGERSATFSIVSTALRSGRATDLEIRGPLQQVGLLAKKEKDPQAMALLGQVLFSQRADNEALDWFGKATSSGALDFDGAGEALVTKGRILLSRKDMEGATEAFKNAALKLDDPTAYFYLSQLEDSNSQNQQVYLLKAATSGVLEAWHNLGVLELSKIDKRPKRPISLEDYEMAREWFQVAAADGYGLSMLNLASIYKAVGQRDEGLRWLEKAENVVGVSEQAREMKSQWAMENQVSG</sequence>
<dbReference type="GeneID" id="18760336"/>
<protein>
    <submittedName>
        <fullName evidence="1">NOL1/NOP2/sun family protein</fullName>
    </submittedName>
</protein>
<dbReference type="HOGENOM" id="CLU_773992_0_0_1"/>
<evidence type="ECO:0000313" key="1">
    <source>
        <dbReference type="EMBL" id="EKD17540.1"/>
    </source>
</evidence>
<dbReference type="AlphaFoldDB" id="K1WIR8"/>
<proteinExistence type="predicted"/>
<dbReference type="STRING" id="1072389.K1WIR8"/>
<dbReference type="KEGG" id="mbe:MBM_04401"/>